<dbReference type="InterPro" id="IPR009057">
    <property type="entry name" value="Homeodomain-like_sf"/>
</dbReference>
<dbReference type="PROSITE" id="PS01124">
    <property type="entry name" value="HTH_ARAC_FAMILY_2"/>
    <property type="match status" value="1"/>
</dbReference>
<keyword evidence="1" id="KW-0805">Transcription regulation</keyword>
<dbReference type="InterPro" id="IPR020449">
    <property type="entry name" value="Tscrpt_reg_AraC-type_HTH"/>
</dbReference>
<organism evidence="5 6">
    <name type="scientific">Caldicellulosiruptor diazotrophicus</name>
    <dbReference type="NCBI Taxonomy" id="2806205"/>
    <lineage>
        <taxon>Bacteria</taxon>
        <taxon>Bacillati</taxon>
        <taxon>Bacillota</taxon>
        <taxon>Bacillota incertae sedis</taxon>
        <taxon>Caldicellulosiruptorales</taxon>
        <taxon>Caldicellulosiruptoraceae</taxon>
        <taxon>Caldicellulosiruptor</taxon>
    </lineage>
</organism>
<dbReference type="InterPro" id="IPR018060">
    <property type="entry name" value="HTH_AraC"/>
</dbReference>
<proteinExistence type="predicted"/>
<evidence type="ECO:0000313" key="6">
    <source>
        <dbReference type="Proteomes" id="UP000663623"/>
    </source>
</evidence>
<sequence>MSILFKRELKINFVDYLHKIRIQKAQELLKNQNLKTYQVANMVGFSDEKYFSQVFKKYTGLTPSQFRESLL</sequence>
<gene>
    <name evidence="5" type="ORF">CaldiYA01_00710</name>
</gene>
<keyword evidence="3" id="KW-0804">Transcription</keyword>
<reference evidence="5 6" key="1">
    <citation type="submission" date="2021-02" db="EMBL/GenBank/DDBJ databases">
        <title>Nitrogen-fixing ability and nitrogen fixation related genes of thermophilic fermentative bacteria in the genus Caldicellulosiruptor.</title>
        <authorList>
            <person name="Chen Y."/>
            <person name="Nishihara A."/>
            <person name="Haruta S."/>
        </authorList>
    </citation>
    <scope>NUCLEOTIDE SEQUENCE [LARGE SCALE GENOMIC DNA]</scope>
    <source>
        <strain evidence="5 6">YA01</strain>
    </source>
</reference>
<dbReference type="SUPFAM" id="SSF46689">
    <property type="entry name" value="Homeodomain-like"/>
    <property type="match status" value="1"/>
</dbReference>
<evidence type="ECO:0000259" key="4">
    <source>
        <dbReference type="PROSITE" id="PS01124"/>
    </source>
</evidence>
<dbReference type="PANTHER" id="PTHR43280:SF28">
    <property type="entry name" value="HTH-TYPE TRANSCRIPTIONAL ACTIVATOR RHAS"/>
    <property type="match status" value="1"/>
</dbReference>
<dbReference type="PRINTS" id="PR00032">
    <property type="entry name" value="HTHARAC"/>
</dbReference>
<dbReference type="SMART" id="SM00342">
    <property type="entry name" value="HTH_ARAC"/>
    <property type="match status" value="1"/>
</dbReference>
<dbReference type="Gene3D" id="1.10.10.60">
    <property type="entry name" value="Homeodomain-like"/>
    <property type="match status" value="1"/>
</dbReference>
<accession>A0ABN6E950</accession>
<dbReference type="Pfam" id="PF12833">
    <property type="entry name" value="HTH_18"/>
    <property type="match status" value="1"/>
</dbReference>
<feature type="domain" description="HTH araC/xylS-type" evidence="4">
    <location>
        <begin position="1"/>
        <end position="69"/>
    </location>
</feature>
<evidence type="ECO:0000256" key="3">
    <source>
        <dbReference type="ARBA" id="ARBA00023163"/>
    </source>
</evidence>
<dbReference type="EMBL" id="AP024480">
    <property type="protein sequence ID" value="BCS80111.1"/>
    <property type="molecule type" value="Genomic_DNA"/>
</dbReference>
<keyword evidence="6" id="KW-1185">Reference proteome</keyword>
<dbReference type="Proteomes" id="UP000663623">
    <property type="component" value="Chromosome"/>
</dbReference>
<evidence type="ECO:0000313" key="5">
    <source>
        <dbReference type="EMBL" id="BCS80111.1"/>
    </source>
</evidence>
<name>A0ABN6E950_9FIRM</name>
<dbReference type="PANTHER" id="PTHR43280">
    <property type="entry name" value="ARAC-FAMILY TRANSCRIPTIONAL REGULATOR"/>
    <property type="match status" value="1"/>
</dbReference>
<keyword evidence="2" id="KW-0238">DNA-binding</keyword>
<evidence type="ECO:0000256" key="2">
    <source>
        <dbReference type="ARBA" id="ARBA00023125"/>
    </source>
</evidence>
<protein>
    <recommendedName>
        <fullName evidence="4">HTH araC/xylS-type domain-containing protein</fullName>
    </recommendedName>
</protein>
<evidence type="ECO:0000256" key="1">
    <source>
        <dbReference type="ARBA" id="ARBA00023015"/>
    </source>
</evidence>